<dbReference type="OMA" id="CEICEFF"/>
<accession>G8C1C8</accession>
<name>G8C1C8_TETPH</name>
<comment type="similarity">
    <text evidence="2">Belongs to the OST3/OST6 family.</text>
</comment>
<gene>
    <name evidence="8" type="primary">TPHA0N01750</name>
    <name evidence="8" type="ordered locus">TPHA_0N01750</name>
</gene>
<sequence>MQLFQLLFLSFALLQSFVIGMKDVGYAQQFMDENNLVQVNGKNYHELRKGIKDHWAIVLFSAKHIDPTKGSCEICDHFAVVMANVAKYVNKYDPGTKALFYFVDLPETLSAVRDFDFTFVPHLYVFPPPPRKTIWKDQDKLFYNLDFENSMNEWKFAEFLDDYIELPMNEMAEDLSRDFIVVETPESLKDKIEPTSRNLNSMKNKNIKKRPKHSSTIAKSNKVKKAVTHSTVMHSPDTAQAADMHDHSTKPVKSGKKVRSKRNSKSKSASSSKSSSKPSSKSSSKSLVNKFTVPSVDEPIESFKNSHNKETLSTFVSSFSQNAPVVGEPSKHSLRKDKRDPEIDVGSFSTIKSKNKPSIDIKNHATGEQQQASQQQQSQEQQQAPQQKDVLEDQNGVAITYNPKLLQPMAAKDYLLVVAEYSKTIAIAVVIYFVYDKFLFKLF</sequence>
<evidence type="ECO:0000256" key="3">
    <source>
        <dbReference type="ARBA" id="ARBA00022692"/>
    </source>
</evidence>
<dbReference type="EMBL" id="HE612869">
    <property type="protein sequence ID" value="CCE65956.1"/>
    <property type="molecule type" value="Genomic_DNA"/>
</dbReference>
<feature type="signal peptide" evidence="7">
    <location>
        <begin position="1"/>
        <end position="27"/>
    </location>
</feature>
<dbReference type="KEGG" id="tpf:TPHA_0N01750"/>
<dbReference type="InterPro" id="IPR021149">
    <property type="entry name" value="OligosaccharylTrfase_OST3/OST6"/>
</dbReference>
<dbReference type="OrthoDB" id="10646771at2759"/>
<keyword evidence="4" id="KW-1133">Transmembrane helix</keyword>
<dbReference type="GeneID" id="11532045"/>
<keyword evidence="7" id="KW-0732">Signal</keyword>
<dbReference type="InterPro" id="IPR036249">
    <property type="entry name" value="Thioredoxin-like_sf"/>
</dbReference>
<protein>
    <recommendedName>
        <fullName evidence="10">Thioredoxin domain-containing protein</fullName>
    </recommendedName>
</protein>
<feature type="compositionally biased region" description="Low complexity" evidence="6">
    <location>
        <begin position="368"/>
        <end position="387"/>
    </location>
</feature>
<dbReference type="Pfam" id="PF04756">
    <property type="entry name" value="OST3_OST6"/>
    <property type="match status" value="1"/>
</dbReference>
<evidence type="ECO:0008006" key="10">
    <source>
        <dbReference type="Google" id="ProtNLM"/>
    </source>
</evidence>
<evidence type="ECO:0000256" key="5">
    <source>
        <dbReference type="ARBA" id="ARBA00023136"/>
    </source>
</evidence>
<dbReference type="Proteomes" id="UP000005666">
    <property type="component" value="Chromosome 14"/>
</dbReference>
<dbReference type="RefSeq" id="XP_003688390.1">
    <property type="nucleotide sequence ID" value="XM_003688342.1"/>
</dbReference>
<feature type="chain" id="PRO_5003508780" description="Thioredoxin domain-containing protein" evidence="7">
    <location>
        <begin position="28"/>
        <end position="443"/>
    </location>
</feature>
<dbReference type="GO" id="GO:0005789">
    <property type="term" value="C:endoplasmic reticulum membrane"/>
    <property type="evidence" value="ECO:0007669"/>
    <property type="project" value="UniProtKB-SubCell"/>
</dbReference>
<evidence type="ECO:0000256" key="6">
    <source>
        <dbReference type="SAM" id="MobiDB-lite"/>
    </source>
</evidence>
<evidence type="ECO:0000313" key="9">
    <source>
        <dbReference type="Proteomes" id="UP000005666"/>
    </source>
</evidence>
<dbReference type="eggNOG" id="KOG2603">
    <property type="taxonomic scope" value="Eukaryota"/>
</dbReference>
<keyword evidence="5" id="KW-0472">Membrane</keyword>
<feature type="region of interest" description="Disordered" evidence="6">
    <location>
        <begin position="322"/>
        <end position="389"/>
    </location>
</feature>
<dbReference type="HOGENOM" id="CLU_689278_0_0_1"/>
<reference evidence="8 9" key="1">
    <citation type="journal article" date="2011" name="Proc. Natl. Acad. Sci. U.S.A.">
        <title>Evolutionary erosion of yeast sex chromosomes by mating-type switching accidents.</title>
        <authorList>
            <person name="Gordon J.L."/>
            <person name="Armisen D."/>
            <person name="Proux-Wera E."/>
            <person name="Oheigeartaigh S.S."/>
            <person name="Byrne K.P."/>
            <person name="Wolfe K.H."/>
        </authorList>
    </citation>
    <scope>NUCLEOTIDE SEQUENCE [LARGE SCALE GENOMIC DNA]</scope>
    <source>
        <strain evidence="9">ATCC 24235 / CBS 4417 / NBRC 1672 / NRRL Y-8282 / UCD 70-5</strain>
    </source>
</reference>
<evidence type="ECO:0000313" key="8">
    <source>
        <dbReference type="EMBL" id="CCE65956.1"/>
    </source>
</evidence>
<dbReference type="Gene3D" id="3.40.30.10">
    <property type="entry name" value="Glutaredoxin"/>
    <property type="match status" value="1"/>
</dbReference>
<feature type="compositionally biased region" description="Low complexity" evidence="6">
    <location>
        <begin position="266"/>
        <end position="286"/>
    </location>
</feature>
<comment type="subcellular location">
    <subcellularLocation>
        <location evidence="1">Endoplasmic reticulum membrane</location>
        <topology evidence="1">Multi-pass membrane protein</topology>
    </subcellularLocation>
</comment>
<keyword evidence="3" id="KW-0812">Transmembrane</keyword>
<feature type="compositionally biased region" description="Basic residues" evidence="6">
    <location>
        <begin position="253"/>
        <end position="265"/>
    </location>
</feature>
<feature type="region of interest" description="Disordered" evidence="6">
    <location>
        <begin position="191"/>
        <end position="288"/>
    </location>
</feature>
<dbReference type="SUPFAM" id="SSF52833">
    <property type="entry name" value="Thioredoxin-like"/>
    <property type="match status" value="1"/>
</dbReference>
<evidence type="ECO:0000256" key="1">
    <source>
        <dbReference type="ARBA" id="ARBA00004477"/>
    </source>
</evidence>
<organism evidence="8 9">
    <name type="scientific">Tetrapisispora phaffii (strain ATCC 24235 / CBS 4417 / NBRC 1672 / NRRL Y-8282 / UCD 70-5)</name>
    <name type="common">Yeast</name>
    <name type="synonym">Fabospora phaffii</name>
    <dbReference type="NCBI Taxonomy" id="1071381"/>
    <lineage>
        <taxon>Eukaryota</taxon>
        <taxon>Fungi</taxon>
        <taxon>Dikarya</taxon>
        <taxon>Ascomycota</taxon>
        <taxon>Saccharomycotina</taxon>
        <taxon>Saccharomycetes</taxon>
        <taxon>Saccharomycetales</taxon>
        <taxon>Saccharomycetaceae</taxon>
        <taxon>Tetrapisispora</taxon>
    </lineage>
</organism>
<dbReference type="AlphaFoldDB" id="G8C1C8"/>
<evidence type="ECO:0000256" key="7">
    <source>
        <dbReference type="SAM" id="SignalP"/>
    </source>
</evidence>
<evidence type="ECO:0000256" key="2">
    <source>
        <dbReference type="ARBA" id="ARBA00009561"/>
    </source>
</evidence>
<proteinExistence type="inferred from homology"/>
<keyword evidence="9" id="KW-1185">Reference proteome</keyword>
<feature type="compositionally biased region" description="Polar residues" evidence="6">
    <location>
        <begin position="195"/>
        <end position="204"/>
    </location>
</feature>
<dbReference type="STRING" id="1071381.G8C1C8"/>
<evidence type="ECO:0000256" key="4">
    <source>
        <dbReference type="ARBA" id="ARBA00022989"/>
    </source>
</evidence>